<evidence type="ECO:0000313" key="2">
    <source>
        <dbReference type="Proteomes" id="UP001163835"/>
    </source>
</evidence>
<name>A0ACC1TIM1_9AGAR</name>
<protein>
    <submittedName>
        <fullName evidence="1">Uncharacterized protein</fullName>
    </submittedName>
</protein>
<dbReference type="Proteomes" id="UP001163835">
    <property type="component" value="Unassembled WGS sequence"/>
</dbReference>
<dbReference type="EMBL" id="MU795948">
    <property type="protein sequence ID" value="KAJ3804527.1"/>
    <property type="molecule type" value="Genomic_DNA"/>
</dbReference>
<reference evidence="1" key="1">
    <citation type="submission" date="2022-09" db="EMBL/GenBank/DDBJ databases">
        <title>A Global Phylogenomic Analysis of the Shiitake Genus Lentinula.</title>
        <authorList>
            <consortium name="DOE Joint Genome Institute"/>
            <person name="Sierra-Patev S."/>
            <person name="Min B."/>
            <person name="Naranjo-Ortiz M."/>
            <person name="Looney B."/>
            <person name="Konkel Z."/>
            <person name="Slot J.C."/>
            <person name="Sakamoto Y."/>
            <person name="Steenwyk J.L."/>
            <person name="Rokas A."/>
            <person name="Carro J."/>
            <person name="Camarero S."/>
            <person name="Ferreira P."/>
            <person name="Molpeceres G."/>
            <person name="Ruiz-Duenas F.J."/>
            <person name="Serrano A."/>
            <person name="Henrissat B."/>
            <person name="Drula E."/>
            <person name="Hughes K.W."/>
            <person name="Mata J.L."/>
            <person name="Ishikawa N.K."/>
            <person name="Vargas-Isla R."/>
            <person name="Ushijima S."/>
            <person name="Smith C.A."/>
            <person name="Ahrendt S."/>
            <person name="Andreopoulos W."/>
            <person name="He G."/>
            <person name="Labutti K."/>
            <person name="Lipzen A."/>
            <person name="Ng V."/>
            <person name="Riley R."/>
            <person name="Sandor L."/>
            <person name="Barry K."/>
            <person name="Martinez A.T."/>
            <person name="Xiao Y."/>
            <person name="Gibbons J.G."/>
            <person name="Terashima K."/>
            <person name="Grigoriev I.V."/>
            <person name="Hibbett D.S."/>
        </authorList>
    </citation>
    <scope>NUCLEOTIDE SEQUENCE</scope>
    <source>
        <strain evidence="1">TMI1499</strain>
    </source>
</reference>
<gene>
    <name evidence="1" type="ORF">F5876DRAFT_70562</name>
</gene>
<keyword evidence="2" id="KW-1185">Reference proteome</keyword>
<organism evidence="1 2">
    <name type="scientific">Lentinula aff. lateritia</name>
    <dbReference type="NCBI Taxonomy" id="2804960"/>
    <lineage>
        <taxon>Eukaryota</taxon>
        <taxon>Fungi</taxon>
        <taxon>Dikarya</taxon>
        <taxon>Basidiomycota</taxon>
        <taxon>Agaricomycotina</taxon>
        <taxon>Agaricomycetes</taxon>
        <taxon>Agaricomycetidae</taxon>
        <taxon>Agaricales</taxon>
        <taxon>Marasmiineae</taxon>
        <taxon>Omphalotaceae</taxon>
        <taxon>Lentinula</taxon>
    </lineage>
</organism>
<evidence type="ECO:0000313" key="1">
    <source>
        <dbReference type="EMBL" id="KAJ3804527.1"/>
    </source>
</evidence>
<sequence>MSTLPTAVGSNSHPVISPQLTPPPLSNPPFTTEEVDVDKLASTVEDPPLGHLALFKSVFGIGVSLARYIVDDPLWPILAAAGLPSSFCVRSKKPGSCSVVPHLAHCSNCDDKKPCILGQLARFHYFAHFWKYMEIPANALDFPSSQSNGGSSPIRLCKTWVRIGLKHARSRLELEGSYGNRDRGQE</sequence>
<accession>A0ACC1TIM1</accession>
<comment type="caution">
    <text evidence="1">The sequence shown here is derived from an EMBL/GenBank/DDBJ whole genome shotgun (WGS) entry which is preliminary data.</text>
</comment>
<proteinExistence type="predicted"/>